<dbReference type="Pfam" id="PF01253">
    <property type="entry name" value="SUI1"/>
    <property type="match status" value="1"/>
</dbReference>
<gene>
    <name evidence="3" type="ORF">NEOLEDRAFT_1134285</name>
</gene>
<organism evidence="3 4">
    <name type="scientific">Neolentinus lepideus HHB14362 ss-1</name>
    <dbReference type="NCBI Taxonomy" id="1314782"/>
    <lineage>
        <taxon>Eukaryota</taxon>
        <taxon>Fungi</taxon>
        <taxon>Dikarya</taxon>
        <taxon>Basidiomycota</taxon>
        <taxon>Agaricomycotina</taxon>
        <taxon>Agaricomycetes</taxon>
        <taxon>Gloeophyllales</taxon>
        <taxon>Gloeophyllaceae</taxon>
        <taxon>Neolentinus</taxon>
    </lineage>
</organism>
<dbReference type="CDD" id="cd21156">
    <property type="entry name" value="PUA_eIF2d-like"/>
    <property type="match status" value="1"/>
</dbReference>
<feature type="domain" description="SUI1" evidence="2">
    <location>
        <begin position="509"/>
        <end position="584"/>
    </location>
</feature>
<dbReference type="Gene3D" id="3.30.780.10">
    <property type="entry name" value="SUI1-like domain"/>
    <property type="match status" value="1"/>
</dbReference>
<sequence>MFKNPLADLKTTAPIRSSDRRRLKQGIADKFQLSPEDAELLVPDGLKSVKFKSHQGKPGVAYLSQDGDPLWFTLGKGSQDLVPTVYTLWKKYDLLPTITTPEPVIPRIQDGADLMIPDVVSWPSPLGPNELVSISKYIRPEDKRSPPFAVGRAEVGVDSVKLGEKDAKGKAVIVWHAWKDGLWNIGSGGEMPPDVEVEVDSPACADQVSGKEDSLSPPPPSSETQSPEVDAVAKAQELESELSELVQPSLAPDEITEILRTSLLLSLATPPPSSSFPMLSTTFYTSHILPYRPAHLVTSFATVDVKHSSAKSLSAFLKSMEKAGLLTLKSQRGDIVVTGVNGAHPDVKVVGMEYKTMKEVEENDKKRRERENEEMKKRGEKVVEIREYYQPFGQTLPWFKEAGQEASTLILLADLQILLNAYITSHNLANAYEKQFVNVSEDPVLLSAITDPIPSKPKPREEGDRTADLEFLKREDIMKRLVKRMQACHEICVNGKAGEVKEGVLLPVTVRRKAKHGRTKGITTVTGLEPFAEVVGSVEDVAEEVRKSGFGASVAPLTKDSSAFKILMQGNQTKVVVDLLTAKGLPRKWIEGVGPTK</sequence>
<feature type="region of interest" description="Disordered" evidence="1">
    <location>
        <begin position="206"/>
        <end position="228"/>
    </location>
</feature>
<dbReference type="PANTHER" id="PTHR12217">
    <property type="entry name" value="EUKARYOTIC TRANSLATION INITIATION FACTOR 2D"/>
    <property type="match status" value="1"/>
</dbReference>
<keyword evidence="4" id="KW-1185">Reference proteome</keyword>
<dbReference type="Gene3D" id="3.10.400.20">
    <property type="match status" value="1"/>
</dbReference>
<evidence type="ECO:0000259" key="2">
    <source>
        <dbReference type="PROSITE" id="PS50296"/>
    </source>
</evidence>
<dbReference type="Proteomes" id="UP000076761">
    <property type="component" value="Unassembled WGS sequence"/>
</dbReference>
<dbReference type="InterPro" id="IPR048248">
    <property type="entry name" value="PUA_eIF2d-like"/>
</dbReference>
<evidence type="ECO:0000313" key="4">
    <source>
        <dbReference type="Proteomes" id="UP000076761"/>
    </source>
</evidence>
<dbReference type="STRING" id="1314782.A0A165SEV9"/>
<dbReference type="GO" id="GO:0001731">
    <property type="term" value="P:formation of translation preinitiation complex"/>
    <property type="evidence" value="ECO:0007669"/>
    <property type="project" value="InterPro"/>
</dbReference>
<evidence type="ECO:0000256" key="1">
    <source>
        <dbReference type="SAM" id="MobiDB-lite"/>
    </source>
</evidence>
<dbReference type="AlphaFoldDB" id="A0A165SEV9"/>
<dbReference type="EMBL" id="KV425574">
    <property type="protein sequence ID" value="KZT25055.1"/>
    <property type="molecule type" value="Genomic_DNA"/>
</dbReference>
<evidence type="ECO:0000313" key="3">
    <source>
        <dbReference type="EMBL" id="KZT25055.1"/>
    </source>
</evidence>
<dbReference type="InterPro" id="IPR001950">
    <property type="entry name" value="SUI1"/>
</dbReference>
<dbReference type="PROSITE" id="PS50890">
    <property type="entry name" value="PUA"/>
    <property type="match status" value="1"/>
</dbReference>
<dbReference type="InterPro" id="IPR041366">
    <property type="entry name" value="Pre-PUA"/>
</dbReference>
<dbReference type="PANTHER" id="PTHR12217:SF4">
    <property type="entry name" value="EUKARYOTIC TRANSLATION INITIATION FACTOR 2D"/>
    <property type="match status" value="1"/>
</dbReference>
<name>A0A165SEV9_9AGAM</name>
<accession>A0A165SEV9</accession>
<dbReference type="InterPro" id="IPR036877">
    <property type="entry name" value="SUI1_dom_sf"/>
</dbReference>
<dbReference type="GO" id="GO:0003743">
    <property type="term" value="F:translation initiation factor activity"/>
    <property type="evidence" value="ECO:0007669"/>
    <property type="project" value="InterPro"/>
</dbReference>
<dbReference type="InterPro" id="IPR039757">
    <property type="entry name" value="EIF2D"/>
</dbReference>
<dbReference type="Pfam" id="PF17832">
    <property type="entry name" value="Pre-PUA"/>
    <property type="match status" value="1"/>
</dbReference>
<dbReference type="InParanoid" id="A0A165SEV9"/>
<dbReference type="SUPFAM" id="SSF55159">
    <property type="entry name" value="eIF1-like"/>
    <property type="match status" value="1"/>
</dbReference>
<reference evidence="3 4" key="1">
    <citation type="journal article" date="2016" name="Mol. Biol. Evol.">
        <title>Comparative Genomics of Early-Diverging Mushroom-Forming Fungi Provides Insights into the Origins of Lignocellulose Decay Capabilities.</title>
        <authorList>
            <person name="Nagy L.G."/>
            <person name="Riley R."/>
            <person name="Tritt A."/>
            <person name="Adam C."/>
            <person name="Daum C."/>
            <person name="Floudas D."/>
            <person name="Sun H."/>
            <person name="Yadav J.S."/>
            <person name="Pangilinan J."/>
            <person name="Larsson K.H."/>
            <person name="Matsuura K."/>
            <person name="Barry K."/>
            <person name="Labutti K."/>
            <person name="Kuo R."/>
            <person name="Ohm R.A."/>
            <person name="Bhattacharya S.S."/>
            <person name="Shirouzu T."/>
            <person name="Yoshinaga Y."/>
            <person name="Martin F.M."/>
            <person name="Grigoriev I.V."/>
            <person name="Hibbett D.S."/>
        </authorList>
    </citation>
    <scope>NUCLEOTIDE SEQUENCE [LARGE SCALE GENOMIC DNA]</scope>
    <source>
        <strain evidence="3 4">HHB14362 ss-1</strain>
    </source>
</reference>
<dbReference type="PROSITE" id="PS50296">
    <property type="entry name" value="SUI1"/>
    <property type="match status" value="1"/>
</dbReference>
<dbReference type="Pfam" id="PF25304">
    <property type="entry name" value="WHD_eIF2D"/>
    <property type="match status" value="1"/>
</dbReference>
<dbReference type="OrthoDB" id="199771at2759"/>
<dbReference type="InterPro" id="IPR057429">
    <property type="entry name" value="WH_eIF2D"/>
</dbReference>
<proteinExistence type="predicted"/>
<protein>
    <recommendedName>
        <fullName evidence="2">SUI1 domain-containing protein</fullName>
    </recommendedName>
</protein>
<dbReference type="InterPro" id="IPR015947">
    <property type="entry name" value="PUA-like_sf"/>
</dbReference>
<dbReference type="Pfam" id="PF26292">
    <property type="entry name" value="PUA_elF2D"/>
    <property type="match status" value="1"/>
</dbReference>
<dbReference type="SUPFAM" id="SSF88697">
    <property type="entry name" value="PUA domain-like"/>
    <property type="match status" value="1"/>
</dbReference>